<feature type="compositionally biased region" description="Acidic residues" evidence="1">
    <location>
        <begin position="92"/>
        <end position="133"/>
    </location>
</feature>
<feature type="compositionally biased region" description="Polar residues" evidence="1">
    <location>
        <begin position="137"/>
        <end position="170"/>
    </location>
</feature>
<gene>
    <name evidence="2" type="primary">ORF129600</name>
</gene>
<feature type="compositionally biased region" description="Polar residues" evidence="1">
    <location>
        <begin position="286"/>
        <end position="296"/>
    </location>
</feature>
<organism evidence="2">
    <name type="scientific">Arion vulgaris</name>
    <dbReference type="NCBI Taxonomy" id="1028688"/>
    <lineage>
        <taxon>Eukaryota</taxon>
        <taxon>Metazoa</taxon>
        <taxon>Spiralia</taxon>
        <taxon>Lophotrochozoa</taxon>
        <taxon>Mollusca</taxon>
        <taxon>Gastropoda</taxon>
        <taxon>Heterobranchia</taxon>
        <taxon>Euthyneura</taxon>
        <taxon>Panpulmonata</taxon>
        <taxon>Eupulmonata</taxon>
        <taxon>Stylommatophora</taxon>
        <taxon>Helicina</taxon>
        <taxon>Arionoidea</taxon>
        <taxon>Arionidae</taxon>
        <taxon>Arion</taxon>
    </lineage>
</organism>
<name>A0A0B7AN92_9EUPU</name>
<feature type="compositionally biased region" description="Polar residues" evidence="1">
    <location>
        <begin position="385"/>
        <end position="401"/>
    </location>
</feature>
<feature type="region of interest" description="Disordered" evidence="1">
    <location>
        <begin position="81"/>
        <end position="444"/>
    </location>
</feature>
<sequence>QQLQHEVQHLRVQLTTTKANVQQTVAPAAPSVDVATEIKKIMNSVFQSLRVKFDVEENYQGSEVLATILNVVKQTTLRLVRQSSSGSQENRGDDDGEEEEEEEEEEEVVDIENEEEGISDKESEAEDEVDEPREIEVTTNKESSVSALVKTVSFTENEKSSSYNQVQTERQVVDSVDHQPTPPPTHSTTADKILPPLDNTSIDENKTTDRYNTVGDDVPPSDDDSFLDDNSDNDIQDQSNPVTDIKIQSSDGSGREAALDNGQANLEETEIVQVSTVKEEEEAKSPSLNNNTSTVDKTIASGEENTASVSENPASVSENPAKEEKQTEETSQTNVKANHKPVEDTREPPPLFDDEEEEDSPLFGNDSTVSDTLGSAFNTKPAAAATTNHADLKPTSKTTSAAAVKDKVATGKKTDPVNDEDMKPQPPPPLFGDDSDDDDLDWLS</sequence>
<evidence type="ECO:0000256" key="1">
    <source>
        <dbReference type="SAM" id="MobiDB-lite"/>
    </source>
</evidence>
<feature type="compositionally biased region" description="Basic and acidic residues" evidence="1">
    <location>
        <begin position="404"/>
        <end position="423"/>
    </location>
</feature>
<protein>
    <submittedName>
        <fullName evidence="2">Uncharacterized protein</fullName>
    </submittedName>
</protein>
<feature type="compositionally biased region" description="Polar residues" evidence="1">
    <location>
        <begin position="303"/>
        <end position="318"/>
    </location>
</feature>
<dbReference type="EMBL" id="HACG01035232">
    <property type="protein sequence ID" value="CEK82097.1"/>
    <property type="molecule type" value="Transcribed_RNA"/>
</dbReference>
<feature type="compositionally biased region" description="Acidic residues" evidence="1">
    <location>
        <begin position="433"/>
        <end position="444"/>
    </location>
</feature>
<accession>A0A0B7AN92</accession>
<feature type="non-terminal residue" evidence="2">
    <location>
        <position position="1"/>
    </location>
</feature>
<dbReference type="PANTHER" id="PTHR44927">
    <property type="entry name" value="FK506-BINDING PROTEIN 15"/>
    <property type="match status" value="1"/>
</dbReference>
<dbReference type="PANTHER" id="PTHR44927:SF1">
    <property type="entry name" value="FK506-BINDING PROTEIN 15"/>
    <property type="match status" value="1"/>
</dbReference>
<evidence type="ECO:0000313" key="2">
    <source>
        <dbReference type="EMBL" id="CEK82097.1"/>
    </source>
</evidence>
<proteinExistence type="predicted"/>
<reference evidence="2" key="1">
    <citation type="submission" date="2014-12" db="EMBL/GenBank/DDBJ databases">
        <title>Insight into the proteome of Arion vulgaris.</title>
        <authorList>
            <person name="Aradska J."/>
            <person name="Bulat T."/>
            <person name="Smidak R."/>
            <person name="Sarate P."/>
            <person name="Gangsoo J."/>
            <person name="Sialana F."/>
            <person name="Bilban M."/>
            <person name="Lubec G."/>
        </authorList>
    </citation>
    <scope>NUCLEOTIDE SEQUENCE</scope>
    <source>
        <tissue evidence="2">Skin</tissue>
    </source>
</reference>
<feature type="compositionally biased region" description="Acidic residues" evidence="1">
    <location>
        <begin position="219"/>
        <end position="235"/>
    </location>
</feature>
<feature type="compositionally biased region" description="Polar residues" evidence="1">
    <location>
        <begin position="262"/>
        <end position="276"/>
    </location>
</feature>
<dbReference type="AlphaFoldDB" id="A0A0B7AN92"/>
<feature type="compositionally biased region" description="Polar residues" evidence="1">
    <location>
        <begin position="365"/>
        <end position="378"/>
    </location>
</feature>